<dbReference type="EMBL" id="ML977319">
    <property type="protein sequence ID" value="KAF2117337.1"/>
    <property type="molecule type" value="Genomic_DNA"/>
</dbReference>
<feature type="domain" description="Rhodopsin" evidence="8">
    <location>
        <begin position="51"/>
        <end position="294"/>
    </location>
</feature>
<dbReference type="InterPro" id="IPR052337">
    <property type="entry name" value="SAT4-like"/>
</dbReference>
<evidence type="ECO:0000256" key="3">
    <source>
        <dbReference type="ARBA" id="ARBA00022989"/>
    </source>
</evidence>
<feature type="transmembrane region" description="Helical" evidence="7">
    <location>
        <begin position="269"/>
        <end position="292"/>
    </location>
</feature>
<accession>A0A6A5ZF29</accession>
<evidence type="ECO:0000256" key="7">
    <source>
        <dbReference type="SAM" id="Phobius"/>
    </source>
</evidence>
<feature type="transmembrane region" description="Helical" evidence="7">
    <location>
        <begin position="112"/>
        <end position="135"/>
    </location>
</feature>
<dbReference type="AlphaFoldDB" id="A0A6A5ZF29"/>
<keyword evidence="4 7" id="KW-0472">Membrane</keyword>
<feature type="region of interest" description="Disordered" evidence="6">
    <location>
        <begin position="302"/>
        <end position="322"/>
    </location>
</feature>
<feature type="transmembrane region" description="Helical" evidence="7">
    <location>
        <begin position="147"/>
        <end position="172"/>
    </location>
</feature>
<evidence type="ECO:0000313" key="9">
    <source>
        <dbReference type="EMBL" id="KAF2117337.1"/>
    </source>
</evidence>
<name>A0A6A5ZF29_9PLEO</name>
<keyword evidence="2 7" id="KW-0812">Transmembrane</keyword>
<evidence type="ECO:0000256" key="4">
    <source>
        <dbReference type="ARBA" id="ARBA00023136"/>
    </source>
</evidence>
<organism evidence="9 10">
    <name type="scientific">Lophiotrema nucula</name>
    <dbReference type="NCBI Taxonomy" id="690887"/>
    <lineage>
        <taxon>Eukaryota</taxon>
        <taxon>Fungi</taxon>
        <taxon>Dikarya</taxon>
        <taxon>Ascomycota</taxon>
        <taxon>Pezizomycotina</taxon>
        <taxon>Dothideomycetes</taxon>
        <taxon>Pleosporomycetidae</taxon>
        <taxon>Pleosporales</taxon>
        <taxon>Lophiotremataceae</taxon>
        <taxon>Lophiotrema</taxon>
    </lineage>
</organism>
<dbReference type="OrthoDB" id="5342292at2759"/>
<feature type="transmembrane region" description="Helical" evidence="7">
    <location>
        <begin position="71"/>
        <end position="92"/>
    </location>
</feature>
<feature type="region of interest" description="Disordered" evidence="6">
    <location>
        <begin position="348"/>
        <end position="386"/>
    </location>
</feature>
<comment type="subcellular location">
    <subcellularLocation>
        <location evidence="1">Membrane</location>
        <topology evidence="1">Multi-pass membrane protein</topology>
    </subcellularLocation>
</comment>
<feature type="transmembrane region" description="Helical" evidence="7">
    <location>
        <begin position="229"/>
        <end position="249"/>
    </location>
</feature>
<dbReference type="Proteomes" id="UP000799770">
    <property type="component" value="Unassembled WGS sequence"/>
</dbReference>
<feature type="compositionally biased region" description="Low complexity" evidence="6">
    <location>
        <begin position="302"/>
        <end position="313"/>
    </location>
</feature>
<protein>
    <recommendedName>
        <fullName evidence="8">Rhodopsin domain-containing protein</fullName>
    </recommendedName>
</protein>
<sequence>MAKVTIESLKAVATPPPVQLSDLEHHPNELWRFNIVAQTVCTCVAGLLFCLRCYVRLGFSRLPKHWILEDWFVLLSFTGLITYSALMGLIMSNYGGVHIWNLTTDQEARVYYYFWWETILYGPFVFCTKLSILLMYLRLLIPTRWSFLWTTVHIFIWISACFYVSITLVKIFQCSPMRKAWAKHIHGHCIDVAILLCVSGMFNTISDLFILLIPVKACWNLQMSLKKKIGVCAVFTIGAIAPIFSGIGFAARWTASQNSDLTYNNPRMLLWATAEITTGVICSCLPTLPALVRRRRLSTTTAASRSYNMSSNPSYPPKPHSSYRKYMELDELTTAARSREMVTTVTAGANCNNRSNETESTNERWNAKDSQDEIFPASSRSGPTTHNGIVKTVRIEQTDGSL</sequence>
<evidence type="ECO:0000259" key="8">
    <source>
        <dbReference type="Pfam" id="PF20684"/>
    </source>
</evidence>
<keyword evidence="10" id="KW-1185">Reference proteome</keyword>
<evidence type="ECO:0000256" key="1">
    <source>
        <dbReference type="ARBA" id="ARBA00004141"/>
    </source>
</evidence>
<dbReference type="InterPro" id="IPR049326">
    <property type="entry name" value="Rhodopsin_dom_fungi"/>
</dbReference>
<dbReference type="GO" id="GO:0016020">
    <property type="term" value="C:membrane"/>
    <property type="evidence" value="ECO:0007669"/>
    <property type="project" value="UniProtKB-SubCell"/>
</dbReference>
<reference evidence="9" key="1">
    <citation type="journal article" date="2020" name="Stud. Mycol.">
        <title>101 Dothideomycetes genomes: a test case for predicting lifestyles and emergence of pathogens.</title>
        <authorList>
            <person name="Haridas S."/>
            <person name="Albert R."/>
            <person name="Binder M."/>
            <person name="Bloem J."/>
            <person name="Labutti K."/>
            <person name="Salamov A."/>
            <person name="Andreopoulos B."/>
            <person name="Baker S."/>
            <person name="Barry K."/>
            <person name="Bills G."/>
            <person name="Bluhm B."/>
            <person name="Cannon C."/>
            <person name="Castanera R."/>
            <person name="Culley D."/>
            <person name="Daum C."/>
            <person name="Ezra D."/>
            <person name="Gonzalez J."/>
            <person name="Henrissat B."/>
            <person name="Kuo A."/>
            <person name="Liang C."/>
            <person name="Lipzen A."/>
            <person name="Lutzoni F."/>
            <person name="Magnuson J."/>
            <person name="Mondo S."/>
            <person name="Nolan M."/>
            <person name="Ohm R."/>
            <person name="Pangilinan J."/>
            <person name="Park H.-J."/>
            <person name="Ramirez L."/>
            <person name="Alfaro M."/>
            <person name="Sun H."/>
            <person name="Tritt A."/>
            <person name="Yoshinaga Y."/>
            <person name="Zwiers L.-H."/>
            <person name="Turgeon B."/>
            <person name="Goodwin S."/>
            <person name="Spatafora J."/>
            <person name="Crous P."/>
            <person name="Grigoriev I."/>
        </authorList>
    </citation>
    <scope>NUCLEOTIDE SEQUENCE</scope>
    <source>
        <strain evidence="9">CBS 627.86</strain>
    </source>
</reference>
<feature type="transmembrane region" description="Helical" evidence="7">
    <location>
        <begin position="192"/>
        <end position="217"/>
    </location>
</feature>
<keyword evidence="3 7" id="KW-1133">Transmembrane helix</keyword>
<feature type="transmembrane region" description="Helical" evidence="7">
    <location>
        <begin position="30"/>
        <end position="51"/>
    </location>
</feature>
<comment type="similarity">
    <text evidence="5">Belongs to the SAT4 family.</text>
</comment>
<feature type="compositionally biased region" description="Basic and acidic residues" evidence="6">
    <location>
        <begin position="361"/>
        <end position="371"/>
    </location>
</feature>
<proteinExistence type="inferred from homology"/>
<evidence type="ECO:0000256" key="2">
    <source>
        <dbReference type="ARBA" id="ARBA00022692"/>
    </source>
</evidence>
<evidence type="ECO:0000256" key="5">
    <source>
        <dbReference type="ARBA" id="ARBA00038359"/>
    </source>
</evidence>
<dbReference type="Pfam" id="PF20684">
    <property type="entry name" value="Fung_rhodopsin"/>
    <property type="match status" value="1"/>
</dbReference>
<gene>
    <name evidence="9" type="ORF">BDV96DRAFT_644762</name>
</gene>
<evidence type="ECO:0000256" key="6">
    <source>
        <dbReference type="SAM" id="MobiDB-lite"/>
    </source>
</evidence>
<evidence type="ECO:0000313" key="10">
    <source>
        <dbReference type="Proteomes" id="UP000799770"/>
    </source>
</evidence>
<dbReference type="PANTHER" id="PTHR33048">
    <property type="entry name" value="PTH11-LIKE INTEGRAL MEMBRANE PROTEIN (AFU_ORTHOLOGUE AFUA_5G11245)"/>
    <property type="match status" value="1"/>
</dbReference>
<dbReference type="PANTHER" id="PTHR33048:SF160">
    <property type="entry name" value="SAT4 FAMILY MEMBRANE PROTEIN"/>
    <property type="match status" value="1"/>
</dbReference>